<keyword evidence="2" id="KW-1133">Transmembrane helix</keyword>
<feature type="transmembrane region" description="Helical" evidence="2">
    <location>
        <begin position="732"/>
        <end position="749"/>
    </location>
</feature>
<feature type="transmembrane region" description="Helical" evidence="2">
    <location>
        <begin position="573"/>
        <end position="595"/>
    </location>
</feature>
<dbReference type="RefSeq" id="WP_147205787.1">
    <property type="nucleotide sequence ID" value="NZ_BJYT01000026.1"/>
</dbReference>
<feature type="transmembrane region" description="Helical" evidence="2">
    <location>
        <begin position="540"/>
        <end position="561"/>
    </location>
</feature>
<feature type="transmembrane region" description="Helical" evidence="2">
    <location>
        <begin position="104"/>
        <end position="121"/>
    </location>
</feature>
<feature type="transmembrane region" description="Helical" evidence="2">
    <location>
        <begin position="163"/>
        <end position="180"/>
    </location>
</feature>
<gene>
    <name evidence="3" type="ORF">SAE01_41740</name>
</gene>
<comment type="caution">
    <text evidence="3">The sequence shown here is derived from an EMBL/GenBank/DDBJ whole genome shotgun (WGS) entry which is preliminary data.</text>
</comment>
<feature type="transmembrane region" description="Helical" evidence="2">
    <location>
        <begin position="425"/>
        <end position="447"/>
    </location>
</feature>
<feature type="transmembrane region" description="Helical" evidence="2">
    <location>
        <begin position="286"/>
        <end position="307"/>
    </location>
</feature>
<dbReference type="AlphaFoldDB" id="A0A512BI81"/>
<feature type="transmembrane region" description="Helical" evidence="2">
    <location>
        <begin position="646"/>
        <end position="666"/>
    </location>
</feature>
<feature type="transmembrane region" description="Helical" evidence="2">
    <location>
        <begin position="402"/>
        <end position="418"/>
    </location>
</feature>
<evidence type="ECO:0000256" key="1">
    <source>
        <dbReference type="SAM" id="Coils"/>
    </source>
</evidence>
<keyword evidence="2" id="KW-0812">Transmembrane</keyword>
<name>A0A512BI81_9BACT</name>
<feature type="transmembrane region" description="Helical" evidence="2">
    <location>
        <begin position="703"/>
        <end position="720"/>
    </location>
</feature>
<keyword evidence="4" id="KW-1185">Reference proteome</keyword>
<evidence type="ECO:0000313" key="4">
    <source>
        <dbReference type="Proteomes" id="UP000321513"/>
    </source>
</evidence>
<sequence>MTELERQIEELTMQLQELRSRQMQMNSEMVSAEMKLQALKLAIVENTESQQHTELFEETPIVEARQAIPYIQQVKHNIEERKVLKQKKSYHVNREMEDFIGTNVISKVGILVTIVGVFIGAKYAIDNELISPLMRIIAGYLSAAVLIFIAFRLKTKYEYFSSILIGGGLAVTYFITYIAYSFYALFSLAIAFALMVITTGAAVAIALWYNQRVIALLGQVAAYAIPFLLSSGNGNIYVLFSYISIINFGLLVLSFKKDWKLLYHIAFFLTWLIYLFSMIATNKGTANFSAGLTFLVINFFTFYGAFLSYKILKKELYRLGEIGVLLLNALLFFFLGAYLVGQEFHNFHILTWFTIANAAIHFAVGYFIYRLRLVDETVFQFILGLGLLFITVAIPIELDGNWVTILWTFEATALIFVATKTNRDLYLEIALPLIIISVISLFQDWSLNYPFIQTSLANSASYNKTPFVNVNFALSLFVCGCFGFMSARIGRSKPSAKAYTSSFFSKALPLAFLAILYFTLYNEIHFAWDREIRVDNSALLLYQSISLIMFTCLYLASWNFINSWKIKRPDFHNLLIVLGLFATAAFLFSGLYTIAELRQLYIGSNQNASKMLLTTRYFSFACLALLWLSVANAFKVFKPSEGLHRSVSIVFNITALAIISNEFIHWMDLSGYQNQYKLGLSLICGGYALALLFVGMIKKKKHLRISAMVLFAATLLKLFFYDLASLSTISKTIVLVFLGILLLLASFLYNKYKDLLFANEESSH</sequence>
<dbReference type="OrthoDB" id="666059at2"/>
<protein>
    <submittedName>
        <fullName evidence="3">Membrane protein</fullName>
    </submittedName>
</protein>
<feature type="transmembrane region" description="Helical" evidence="2">
    <location>
        <begin position="133"/>
        <end position="151"/>
    </location>
</feature>
<dbReference type="Pfam" id="PF10101">
    <property type="entry name" value="DUF2339"/>
    <property type="match status" value="1"/>
</dbReference>
<feature type="transmembrane region" description="Helical" evidence="2">
    <location>
        <begin position="213"/>
        <end position="230"/>
    </location>
</feature>
<feature type="transmembrane region" description="Helical" evidence="2">
    <location>
        <begin position="499"/>
        <end position="520"/>
    </location>
</feature>
<feature type="transmembrane region" description="Helical" evidence="2">
    <location>
        <begin position="378"/>
        <end position="396"/>
    </location>
</feature>
<organism evidence="3 4">
    <name type="scientific">Segetibacter aerophilus</name>
    <dbReference type="NCBI Taxonomy" id="670293"/>
    <lineage>
        <taxon>Bacteria</taxon>
        <taxon>Pseudomonadati</taxon>
        <taxon>Bacteroidota</taxon>
        <taxon>Chitinophagia</taxon>
        <taxon>Chitinophagales</taxon>
        <taxon>Chitinophagaceae</taxon>
        <taxon>Segetibacter</taxon>
    </lineage>
</organism>
<feature type="transmembrane region" description="Helical" evidence="2">
    <location>
        <begin position="347"/>
        <end position="369"/>
    </location>
</feature>
<reference evidence="3 4" key="1">
    <citation type="submission" date="2019-07" db="EMBL/GenBank/DDBJ databases">
        <title>Whole genome shotgun sequence of Segetibacter aerophilus NBRC 106135.</title>
        <authorList>
            <person name="Hosoyama A."/>
            <person name="Uohara A."/>
            <person name="Ohji S."/>
            <person name="Ichikawa N."/>
        </authorList>
    </citation>
    <scope>NUCLEOTIDE SEQUENCE [LARGE SCALE GENOMIC DNA]</scope>
    <source>
        <strain evidence="3 4">NBRC 106135</strain>
    </source>
</reference>
<dbReference type="Proteomes" id="UP000321513">
    <property type="component" value="Unassembled WGS sequence"/>
</dbReference>
<feature type="coiled-coil region" evidence="1">
    <location>
        <begin position="1"/>
        <end position="35"/>
    </location>
</feature>
<feature type="transmembrane region" description="Helical" evidence="2">
    <location>
        <begin position="319"/>
        <end position="341"/>
    </location>
</feature>
<feature type="transmembrane region" description="Helical" evidence="2">
    <location>
        <begin position="261"/>
        <end position="280"/>
    </location>
</feature>
<keyword evidence="1" id="KW-0175">Coiled coil</keyword>
<keyword evidence="2" id="KW-0472">Membrane</keyword>
<feature type="transmembrane region" description="Helical" evidence="2">
    <location>
        <begin position="236"/>
        <end position="254"/>
    </location>
</feature>
<evidence type="ECO:0000313" key="3">
    <source>
        <dbReference type="EMBL" id="GEO11678.1"/>
    </source>
</evidence>
<proteinExistence type="predicted"/>
<dbReference type="EMBL" id="BJYT01000026">
    <property type="protein sequence ID" value="GEO11678.1"/>
    <property type="molecule type" value="Genomic_DNA"/>
</dbReference>
<feature type="transmembrane region" description="Helical" evidence="2">
    <location>
        <begin position="615"/>
        <end position="634"/>
    </location>
</feature>
<evidence type="ECO:0000256" key="2">
    <source>
        <dbReference type="SAM" id="Phobius"/>
    </source>
</evidence>
<feature type="transmembrane region" description="Helical" evidence="2">
    <location>
        <begin position="678"/>
        <end position="696"/>
    </location>
</feature>
<dbReference type="InterPro" id="IPR019286">
    <property type="entry name" value="DUF2339_TM"/>
</dbReference>
<dbReference type="PANTHER" id="PTHR38434">
    <property type="entry name" value="BLL2549 PROTEIN"/>
    <property type="match status" value="1"/>
</dbReference>
<feature type="transmembrane region" description="Helical" evidence="2">
    <location>
        <begin position="186"/>
        <end position="208"/>
    </location>
</feature>
<feature type="transmembrane region" description="Helical" evidence="2">
    <location>
        <begin position="467"/>
        <end position="487"/>
    </location>
</feature>
<dbReference type="PANTHER" id="PTHR38434:SF1">
    <property type="entry name" value="BLL2549 PROTEIN"/>
    <property type="match status" value="1"/>
</dbReference>
<accession>A0A512BI81</accession>